<dbReference type="AlphaFoldDB" id="A0A832M2H3"/>
<keyword evidence="3" id="KW-0804">Transcription</keyword>
<proteinExistence type="predicted"/>
<evidence type="ECO:0000256" key="1">
    <source>
        <dbReference type="ARBA" id="ARBA00023015"/>
    </source>
</evidence>
<evidence type="ECO:0000313" key="5">
    <source>
        <dbReference type="EMBL" id="HGW93215.1"/>
    </source>
</evidence>
<dbReference type="InterPro" id="IPR036388">
    <property type="entry name" value="WH-like_DNA-bd_sf"/>
</dbReference>
<protein>
    <submittedName>
        <fullName evidence="5">LuxR family transcriptional regulator</fullName>
    </submittedName>
</protein>
<keyword evidence="2" id="KW-0238">DNA-binding</keyword>
<accession>A0A832M2H3</accession>
<dbReference type="InterPro" id="IPR000792">
    <property type="entry name" value="Tscrpt_reg_LuxR_C"/>
</dbReference>
<sequence>MLSQLEQVKPQFQSSPTFIQGVLEGLTDGILILSDQGEWIYHNYYAHCICQKLNQGEPVLHQVPDVIWRSCQALIDSRDIYSSQPVVIESEVTLGPSDVYRIRVRWLVLEDSQRPYLVVLLEDRRQSLQNQAIAETILYDLTPRQAEVWLLYRAGFKYQQIAAELYITQNTVKRHLKDIRMKQRMAMDSNYEPDYAV</sequence>
<evidence type="ECO:0000256" key="2">
    <source>
        <dbReference type="ARBA" id="ARBA00023125"/>
    </source>
</evidence>
<name>A0A832M2H3_9CYAN</name>
<dbReference type="GO" id="GO:0003677">
    <property type="term" value="F:DNA binding"/>
    <property type="evidence" value="ECO:0007669"/>
    <property type="project" value="UniProtKB-KW"/>
</dbReference>
<keyword evidence="1" id="KW-0805">Transcription regulation</keyword>
<dbReference type="PRINTS" id="PR00038">
    <property type="entry name" value="HTHLUXR"/>
</dbReference>
<dbReference type="PANTHER" id="PTHR44688:SF16">
    <property type="entry name" value="DNA-BINDING TRANSCRIPTIONAL ACTIVATOR DEVR_DOSR"/>
    <property type="match status" value="1"/>
</dbReference>
<evidence type="ECO:0000256" key="3">
    <source>
        <dbReference type="ARBA" id="ARBA00023163"/>
    </source>
</evidence>
<dbReference type="Gene3D" id="1.10.10.10">
    <property type="entry name" value="Winged helix-like DNA-binding domain superfamily/Winged helix DNA-binding domain"/>
    <property type="match status" value="1"/>
</dbReference>
<gene>
    <name evidence="5" type="ORF">ENR47_02860</name>
</gene>
<dbReference type="Pfam" id="PF00196">
    <property type="entry name" value="GerE"/>
    <property type="match status" value="1"/>
</dbReference>
<dbReference type="InterPro" id="IPR016032">
    <property type="entry name" value="Sig_transdc_resp-reg_C-effctor"/>
</dbReference>
<dbReference type="SMART" id="SM00421">
    <property type="entry name" value="HTH_LUXR"/>
    <property type="match status" value="1"/>
</dbReference>
<evidence type="ECO:0000259" key="4">
    <source>
        <dbReference type="SMART" id="SM00421"/>
    </source>
</evidence>
<organism evidence="5">
    <name type="scientific">Oscillatoriales cyanobacterium SpSt-402</name>
    <dbReference type="NCBI Taxonomy" id="2282168"/>
    <lineage>
        <taxon>Bacteria</taxon>
        <taxon>Bacillati</taxon>
        <taxon>Cyanobacteriota</taxon>
        <taxon>Cyanophyceae</taxon>
        <taxon>Oscillatoriophycideae</taxon>
        <taxon>Oscillatoriales</taxon>
    </lineage>
</organism>
<dbReference type="PANTHER" id="PTHR44688">
    <property type="entry name" value="DNA-BINDING TRANSCRIPTIONAL ACTIVATOR DEVR_DOSR"/>
    <property type="match status" value="1"/>
</dbReference>
<dbReference type="GO" id="GO:0006355">
    <property type="term" value="P:regulation of DNA-templated transcription"/>
    <property type="evidence" value="ECO:0007669"/>
    <property type="project" value="InterPro"/>
</dbReference>
<comment type="caution">
    <text evidence="5">The sequence shown here is derived from an EMBL/GenBank/DDBJ whole genome shotgun (WGS) entry which is preliminary data.</text>
</comment>
<dbReference type="CDD" id="cd06170">
    <property type="entry name" value="LuxR_C_like"/>
    <property type="match status" value="1"/>
</dbReference>
<dbReference type="SUPFAM" id="SSF46894">
    <property type="entry name" value="C-terminal effector domain of the bipartite response regulators"/>
    <property type="match status" value="1"/>
</dbReference>
<feature type="domain" description="HTH luxR-type" evidence="4">
    <location>
        <begin position="138"/>
        <end position="186"/>
    </location>
</feature>
<reference evidence="5" key="1">
    <citation type="journal article" date="2020" name="mSystems">
        <title>Genome- and Community-Level Interaction Insights into Carbon Utilization and Element Cycling Functions of Hydrothermarchaeota in Hydrothermal Sediment.</title>
        <authorList>
            <person name="Zhou Z."/>
            <person name="Liu Y."/>
            <person name="Xu W."/>
            <person name="Pan J."/>
            <person name="Luo Z.H."/>
            <person name="Li M."/>
        </authorList>
    </citation>
    <scope>NUCLEOTIDE SEQUENCE [LARGE SCALE GENOMIC DNA]</scope>
    <source>
        <strain evidence="5">SpSt-402</strain>
    </source>
</reference>
<dbReference type="EMBL" id="DSRD01000189">
    <property type="protein sequence ID" value="HGW93215.1"/>
    <property type="molecule type" value="Genomic_DNA"/>
</dbReference>